<gene>
    <name evidence="6" type="ORF">DLR69_10690</name>
</gene>
<dbReference type="RefSeq" id="WP_113593468.1">
    <property type="nucleotide sequence ID" value="NZ_CAWNVX010000017.1"/>
</dbReference>
<dbReference type="SUPFAM" id="SSF54523">
    <property type="entry name" value="Pili subunits"/>
    <property type="match status" value="1"/>
</dbReference>
<evidence type="ECO:0000256" key="3">
    <source>
        <dbReference type="ARBA" id="ARBA00022481"/>
    </source>
</evidence>
<dbReference type="InterPro" id="IPR045584">
    <property type="entry name" value="Pilin-like"/>
</dbReference>
<evidence type="ECO:0000256" key="4">
    <source>
        <dbReference type="RuleBase" id="RU000389"/>
    </source>
</evidence>
<comment type="subunit">
    <text evidence="2">The pili are polar flexible filaments of about 5.4 nanometers diameter and 2.5 micrometers average length; they consist of only a single polypeptide chain arranged in a helical configuration of five subunits per turn in the assembled pilus.</text>
</comment>
<keyword evidence="4" id="KW-0281">Fimbrium</keyword>
<evidence type="ECO:0000313" key="6">
    <source>
        <dbReference type="EMBL" id="RBM54552.1"/>
    </source>
</evidence>
<evidence type="ECO:0000256" key="2">
    <source>
        <dbReference type="ARBA" id="ARBA00011156"/>
    </source>
</evidence>
<evidence type="ECO:0000256" key="1">
    <source>
        <dbReference type="ARBA" id="ARBA00005233"/>
    </source>
</evidence>
<dbReference type="PANTHER" id="PTHR30093:SF34">
    <property type="entry name" value="PREPILIN PEPTIDASE-DEPENDENT PROTEIN D"/>
    <property type="match status" value="1"/>
</dbReference>
<dbReference type="PANTHER" id="PTHR30093">
    <property type="entry name" value="GENERAL SECRETION PATHWAY PROTEIN G"/>
    <property type="match status" value="1"/>
</dbReference>
<proteinExistence type="inferred from homology"/>
<dbReference type="PROSITE" id="PS00409">
    <property type="entry name" value="PROKAR_NTER_METHYL"/>
    <property type="match status" value="1"/>
</dbReference>
<dbReference type="PRINTS" id="PR00813">
    <property type="entry name" value="BCTERIALGSPG"/>
</dbReference>
<accession>A0ABX9FH20</accession>
<name>A0ABX9FH20_9VIBR</name>
<keyword evidence="3" id="KW-0488">Methylation</keyword>
<dbReference type="Proteomes" id="UP000252488">
    <property type="component" value="Unassembled WGS sequence"/>
</dbReference>
<dbReference type="Pfam" id="PF07963">
    <property type="entry name" value="N_methyl"/>
    <property type="match status" value="1"/>
</dbReference>
<dbReference type="Gene3D" id="3.30.700.10">
    <property type="entry name" value="Glycoprotein, Type 4 Pilin"/>
    <property type="match status" value="1"/>
</dbReference>
<comment type="similarity">
    <text evidence="1 4">Belongs to the N-Me-Phe pilin family.</text>
</comment>
<keyword evidence="5" id="KW-0472">Membrane</keyword>
<reference evidence="6 7" key="1">
    <citation type="submission" date="2018-06" db="EMBL/GenBank/DDBJ databases">
        <title>Draft genome sequences of nine Vibrio sp. clinical isolates from across the United States representing the closest known relative of Vibrio cholerae.</title>
        <authorList>
            <person name="Islam M.T."/>
            <person name="Liang K."/>
            <person name="Im M.S."/>
            <person name="Winkjer J."/>
            <person name="Busby S."/>
            <person name="Batra D."/>
            <person name="Rowe L."/>
            <person name="Tarr C.L."/>
            <person name="Boucher Y."/>
        </authorList>
    </citation>
    <scope>NUCLEOTIDE SEQUENCE [LARGE SCALE GENOMIC DNA]</scope>
    <source>
        <strain evidence="6 7">2016V-1111</strain>
    </source>
</reference>
<dbReference type="InterPro" id="IPR000983">
    <property type="entry name" value="Bac_GSPG_pilin"/>
</dbReference>
<feature type="transmembrane region" description="Helical" evidence="5">
    <location>
        <begin position="12"/>
        <end position="32"/>
    </location>
</feature>
<comment type="caution">
    <text evidence="6">The sequence shown here is derived from an EMBL/GenBank/DDBJ whole genome shotgun (WGS) entry which is preliminary data.</text>
</comment>
<protein>
    <submittedName>
        <fullName evidence="6">Prepilin-type cleavage/methylation domain-containing protein</fullName>
    </submittedName>
</protein>
<keyword evidence="5" id="KW-1133">Transmembrane helix</keyword>
<keyword evidence="5" id="KW-0812">Transmembrane</keyword>
<dbReference type="EMBL" id="QKKR01000013">
    <property type="protein sequence ID" value="RBM54552.1"/>
    <property type="molecule type" value="Genomic_DNA"/>
</dbReference>
<keyword evidence="7" id="KW-1185">Reference proteome</keyword>
<dbReference type="Pfam" id="PF00114">
    <property type="entry name" value="Pilin"/>
    <property type="match status" value="1"/>
</dbReference>
<evidence type="ECO:0000256" key="5">
    <source>
        <dbReference type="SAM" id="Phobius"/>
    </source>
</evidence>
<dbReference type="InterPro" id="IPR012902">
    <property type="entry name" value="N_methyl_site"/>
</dbReference>
<evidence type="ECO:0000313" key="7">
    <source>
        <dbReference type="Proteomes" id="UP000252488"/>
    </source>
</evidence>
<dbReference type="NCBIfam" id="TIGR02532">
    <property type="entry name" value="IV_pilin_GFxxxE"/>
    <property type="match status" value="1"/>
</dbReference>
<dbReference type="InterPro" id="IPR001082">
    <property type="entry name" value="Pilin"/>
</dbReference>
<organism evidence="6 7">
    <name type="scientific">Vibrio paracholerae</name>
    <dbReference type="NCBI Taxonomy" id="650003"/>
    <lineage>
        <taxon>Bacteria</taxon>
        <taxon>Pseudomonadati</taxon>
        <taxon>Pseudomonadota</taxon>
        <taxon>Gammaproteobacteria</taxon>
        <taxon>Vibrionales</taxon>
        <taxon>Vibrionaceae</taxon>
        <taxon>Vibrio</taxon>
    </lineage>
</organism>
<sequence length="151" mass="15615">MKAYKNKLQKGFTLIELMIVVAVIGVLAAIAVPQYQKYVAKSEAASALATLTGLKTNAEAYTVETGSFPTDTQQAQLGTPSSAMGTIAYANTSSSGAAGTITFSFTGTVSPSLKSSAIRLKRDDSGNWSCESKTGLDSGVIPKGCNSGTFQ</sequence>